<feature type="region of interest" description="Disordered" evidence="4">
    <location>
        <begin position="33"/>
        <end position="120"/>
    </location>
</feature>
<evidence type="ECO:0000313" key="6">
    <source>
        <dbReference type="EMBL" id="KMZ63586.1"/>
    </source>
</evidence>
<evidence type="ECO:0000256" key="2">
    <source>
        <dbReference type="ARBA" id="ARBA00004906"/>
    </source>
</evidence>
<dbReference type="GO" id="GO:0016567">
    <property type="term" value="P:protein ubiquitination"/>
    <property type="evidence" value="ECO:0007669"/>
    <property type="project" value="UniProtKB-UniPathway"/>
</dbReference>
<dbReference type="Proteomes" id="UP000036987">
    <property type="component" value="Unassembled WGS sequence"/>
</dbReference>
<evidence type="ECO:0000256" key="4">
    <source>
        <dbReference type="SAM" id="MobiDB-lite"/>
    </source>
</evidence>
<keyword evidence="3" id="KW-0833">Ubl conjugation pathway</keyword>
<reference evidence="7" key="1">
    <citation type="journal article" date="2016" name="Nature">
        <title>The genome of the seagrass Zostera marina reveals angiosperm adaptation to the sea.</title>
        <authorList>
            <person name="Olsen J.L."/>
            <person name="Rouze P."/>
            <person name="Verhelst B."/>
            <person name="Lin Y.-C."/>
            <person name="Bayer T."/>
            <person name="Collen J."/>
            <person name="Dattolo E."/>
            <person name="De Paoli E."/>
            <person name="Dittami S."/>
            <person name="Maumus F."/>
            <person name="Michel G."/>
            <person name="Kersting A."/>
            <person name="Lauritano C."/>
            <person name="Lohaus R."/>
            <person name="Toepel M."/>
            <person name="Tonon T."/>
            <person name="Vanneste K."/>
            <person name="Amirebrahimi M."/>
            <person name="Brakel J."/>
            <person name="Bostroem C."/>
            <person name="Chovatia M."/>
            <person name="Grimwood J."/>
            <person name="Jenkins J.W."/>
            <person name="Jueterbock A."/>
            <person name="Mraz A."/>
            <person name="Stam W.T."/>
            <person name="Tice H."/>
            <person name="Bornberg-Bauer E."/>
            <person name="Green P.J."/>
            <person name="Pearson G.A."/>
            <person name="Procaccini G."/>
            <person name="Duarte C.M."/>
            <person name="Schmutz J."/>
            <person name="Reusch T.B.H."/>
            <person name="Van de Peer Y."/>
        </authorList>
    </citation>
    <scope>NUCLEOTIDE SEQUENCE [LARGE SCALE GENOMIC DNA]</scope>
    <source>
        <strain evidence="7">cv. Finnish</strain>
    </source>
</reference>
<comment type="caution">
    <text evidence="6">The sequence shown here is derived from an EMBL/GenBank/DDBJ whole genome shotgun (WGS) entry which is preliminary data.</text>
</comment>
<feature type="domain" description="At3g05675-like ankyrin-like" evidence="5">
    <location>
        <begin position="321"/>
        <end position="560"/>
    </location>
</feature>
<evidence type="ECO:0000313" key="7">
    <source>
        <dbReference type="Proteomes" id="UP000036987"/>
    </source>
</evidence>
<gene>
    <name evidence="6" type="ORF">ZOSMA_3G00670</name>
</gene>
<name>A0A0K9P3H1_ZOSMR</name>
<sequence length="580" mass="65313">MRTGSEIRIGDSNRPRKDGVGLRRAWCCSFGVVPRSSDTVHRRPNVPKVDQKNRQQQKQIKSHPKPPLHGGSVHSSPSPSSKIGRGLIDPRRILSPGRVSPIDSESSSTLSPLPENANVGDSVPVAATGVELEQELVNTVSKEEQREVILPGSFSSDDVLACGGDKDKCLDLRLALKGKNGRCLVLELDIEVLCRNSKFFKDLVLDSRKKVEDSFVGCRKIEVANIADLGLFRETIELMFEKDIIKLLMKMGASRTIDVLEISSTIMFERGVISCLKYLEAVPWTESEEERLKSLFGRCTFEEKNIQDILSRLYSQGSIQSQTLTLQLLHSVAGGTVPSSRREMQSLVNGLLSKSSVYQKDSAGLSKDGLYSICHSCLNSLVVIFEEASGSIVKDDQTKKDLPLIERISKQVDNLNWLLEILIDKQMAEDFVSLWANQRELLRMHEITSPMVRYELSRVSACIFIALGKGRLQCKGDLRHRVLTAWFVPILSDFGWLQRCSKGLDMRLLEEGLGQAVLTLSLKQQESIFVEWFKCFAIRGTECPNLSRAFQVWWRRSFVRPTELRTHLPKDYQNVLYEES</sequence>
<evidence type="ECO:0000256" key="1">
    <source>
        <dbReference type="ARBA" id="ARBA00002668"/>
    </source>
</evidence>
<comment type="function">
    <text evidence="1">May act as a substrate-specific adapter of an E3 ubiquitin-protein ligase complex (CUL3-RBX1-BTB) which mediates the ubiquitination and subsequent proteasomal degradation of target proteins.</text>
</comment>
<comment type="pathway">
    <text evidence="2">Protein modification; protein ubiquitination.</text>
</comment>
<dbReference type="PANTHER" id="PTHR31060:SF33">
    <property type="entry name" value="OS04G0278000 PROTEIN"/>
    <property type="match status" value="1"/>
</dbReference>
<dbReference type="PANTHER" id="PTHR31060">
    <property type="entry name" value="OSJNBA0011J08.25 PROTEIN-RELATED"/>
    <property type="match status" value="1"/>
</dbReference>
<dbReference type="EMBL" id="LFYR01001213">
    <property type="protein sequence ID" value="KMZ63586.1"/>
    <property type="molecule type" value="Genomic_DNA"/>
</dbReference>
<feature type="compositionally biased region" description="Low complexity" evidence="4">
    <location>
        <begin position="104"/>
        <end position="115"/>
    </location>
</feature>
<dbReference type="OMA" id="IMIDREI"/>
<dbReference type="InterPro" id="IPR038920">
    <property type="entry name" value="At3g05675-like"/>
</dbReference>
<feature type="compositionally biased region" description="Low complexity" evidence="4">
    <location>
        <begin position="68"/>
        <end position="81"/>
    </location>
</feature>
<proteinExistence type="predicted"/>
<dbReference type="InterPro" id="IPR058039">
    <property type="entry name" value="At3g05675-like_ankyrin"/>
</dbReference>
<dbReference type="UniPathway" id="UPA00143"/>
<dbReference type="AlphaFoldDB" id="A0A0K9P3H1"/>
<evidence type="ECO:0000256" key="3">
    <source>
        <dbReference type="ARBA" id="ARBA00022786"/>
    </source>
</evidence>
<accession>A0A0K9P3H1</accession>
<organism evidence="6 7">
    <name type="scientific">Zostera marina</name>
    <name type="common">Eelgrass</name>
    <dbReference type="NCBI Taxonomy" id="29655"/>
    <lineage>
        <taxon>Eukaryota</taxon>
        <taxon>Viridiplantae</taxon>
        <taxon>Streptophyta</taxon>
        <taxon>Embryophyta</taxon>
        <taxon>Tracheophyta</taxon>
        <taxon>Spermatophyta</taxon>
        <taxon>Magnoliopsida</taxon>
        <taxon>Liliopsida</taxon>
        <taxon>Zosteraceae</taxon>
        <taxon>Zostera</taxon>
    </lineage>
</organism>
<protein>
    <submittedName>
        <fullName evidence="6">BTB/POZ domain-containing protein</fullName>
    </submittedName>
</protein>
<evidence type="ECO:0000259" key="5">
    <source>
        <dbReference type="Pfam" id="PF25553"/>
    </source>
</evidence>
<dbReference type="OrthoDB" id="671361at2759"/>
<dbReference type="Pfam" id="PF25553">
    <property type="entry name" value="BTB-POZ_ANK-like"/>
    <property type="match status" value="1"/>
</dbReference>
<keyword evidence="7" id="KW-1185">Reference proteome</keyword>